<evidence type="ECO:0000313" key="1">
    <source>
        <dbReference type="EMBL" id="HHF98566.1"/>
    </source>
</evidence>
<protein>
    <submittedName>
        <fullName evidence="1">Uncharacterized protein</fullName>
    </submittedName>
</protein>
<gene>
    <name evidence="1" type="ORF">ENL39_03650</name>
</gene>
<sequence>MFFMGTGWKFYKLEEKVIAKEIKIHELKEEEKVFTKNIKLSPKCSGLIHEDLKEALLSFSFDSYLYIPLKMIIPDAKAGDSIYVEVEEEIVKGDAINYIFGLPIRVERIELERPIKFKQVKVKRTEG</sequence>
<reference evidence="1" key="1">
    <citation type="journal article" date="2020" name="mSystems">
        <title>Genome- and Community-Level Interaction Insights into Carbon Utilization and Element Cycling Functions of Hydrothermarchaeota in Hydrothermal Sediment.</title>
        <authorList>
            <person name="Zhou Z."/>
            <person name="Liu Y."/>
            <person name="Xu W."/>
            <person name="Pan J."/>
            <person name="Luo Z.H."/>
            <person name="Li M."/>
        </authorList>
    </citation>
    <scope>NUCLEOTIDE SEQUENCE [LARGE SCALE GENOMIC DNA]</scope>
    <source>
        <strain evidence="1">HyVt-92</strain>
    </source>
</reference>
<comment type="caution">
    <text evidence="1">The sequence shown here is derived from an EMBL/GenBank/DDBJ whole genome shotgun (WGS) entry which is preliminary data.</text>
</comment>
<name>A0A7V5LZ05_UNCAE</name>
<accession>A0A7V5LZ05</accession>
<proteinExistence type="predicted"/>
<dbReference type="AlphaFoldDB" id="A0A7V5LZ05"/>
<organism evidence="1">
    <name type="scientific">Aerophobetes bacterium</name>
    <dbReference type="NCBI Taxonomy" id="2030807"/>
    <lineage>
        <taxon>Bacteria</taxon>
        <taxon>Candidatus Aerophobota</taxon>
    </lineage>
</organism>
<dbReference type="Proteomes" id="UP000886070">
    <property type="component" value="Unassembled WGS sequence"/>
</dbReference>
<dbReference type="EMBL" id="DRTT01000102">
    <property type="protein sequence ID" value="HHF98566.1"/>
    <property type="molecule type" value="Genomic_DNA"/>
</dbReference>